<dbReference type="FunFam" id="3.40.1480.10:FF:000002">
    <property type="entry name" value="Glycerate kinase"/>
    <property type="match status" value="1"/>
</dbReference>
<gene>
    <name evidence="3" type="ORF">XD73_0329</name>
</gene>
<dbReference type="InterPro" id="IPR025286">
    <property type="entry name" value="MOFRL_assoc_dom"/>
</dbReference>
<proteinExistence type="predicted"/>
<dbReference type="Gene3D" id="3.40.50.10180">
    <property type="entry name" value="Glycerate kinase, MOFRL-like N-terminal domain"/>
    <property type="match status" value="1"/>
</dbReference>
<organism evidence="3 4">
    <name type="scientific">Anaerolinea thermophila</name>
    <dbReference type="NCBI Taxonomy" id="167964"/>
    <lineage>
        <taxon>Bacteria</taxon>
        <taxon>Bacillati</taxon>
        <taxon>Chloroflexota</taxon>
        <taxon>Anaerolineae</taxon>
        <taxon>Anaerolineales</taxon>
        <taxon>Anaerolineaceae</taxon>
        <taxon>Anaerolinea</taxon>
    </lineage>
</organism>
<keyword evidence="3" id="KW-0808">Transferase</keyword>
<dbReference type="InterPro" id="IPR037035">
    <property type="entry name" value="GK-like_C_sf"/>
</dbReference>
<dbReference type="PATRIC" id="fig|167964.4.peg.275"/>
<comment type="caution">
    <text evidence="3">The sequence shown here is derived from an EMBL/GenBank/DDBJ whole genome shotgun (WGS) entry which is preliminary data.</text>
</comment>
<dbReference type="GO" id="GO:0005737">
    <property type="term" value="C:cytoplasm"/>
    <property type="evidence" value="ECO:0007669"/>
    <property type="project" value="TreeGrafter"/>
</dbReference>
<evidence type="ECO:0000259" key="2">
    <source>
        <dbReference type="Pfam" id="PF13660"/>
    </source>
</evidence>
<dbReference type="EMBL" id="LGFU01000007">
    <property type="protein sequence ID" value="KUK46803.1"/>
    <property type="molecule type" value="Genomic_DNA"/>
</dbReference>
<dbReference type="Proteomes" id="UP000064249">
    <property type="component" value="Unassembled WGS sequence"/>
</dbReference>
<name>A0A101FYS4_9CHLR</name>
<evidence type="ECO:0000313" key="3">
    <source>
        <dbReference type="EMBL" id="KUK46803.1"/>
    </source>
</evidence>
<dbReference type="Pfam" id="PF13660">
    <property type="entry name" value="DUF4147"/>
    <property type="match status" value="1"/>
</dbReference>
<dbReference type="Pfam" id="PF05161">
    <property type="entry name" value="MOFRL"/>
    <property type="match status" value="1"/>
</dbReference>
<keyword evidence="3" id="KW-0418">Kinase</keyword>
<evidence type="ECO:0000313" key="4">
    <source>
        <dbReference type="Proteomes" id="UP000064249"/>
    </source>
</evidence>
<dbReference type="SUPFAM" id="SSF82544">
    <property type="entry name" value="GckA/TtuD-like"/>
    <property type="match status" value="1"/>
</dbReference>
<dbReference type="Gene3D" id="3.40.1480.10">
    <property type="entry name" value="MOFRL domain"/>
    <property type="match status" value="1"/>
</dbReference>
<dbReference type="PANTHER" id="PTHR12227">
    <property type="entry name" value="GLYCERATE KINASE"/>
    <property type="match status" value="1"/>
</dbReference>
<protein>
    <submittedName>
        <fullName evidence="3">Putative glycerate kinase</fullName>
    </submittedName>
</protein>
<dbReference type="InterPro" id="IPR038614">
    <property type="entry name" value="GK_N_sf"/>
</dbReference>
<feature type="domain" description="MOFRL-associated" evidence="2">
    <location>
        <begin position="23"/>
        <end position="263"/>
    </location>
</feature>
<evidence type="ECO:0000259" key="1">
    <source>
        <dbReference type="Pfam" id="PF05161"/>
    </source>
</evidence>
<sequence>MTTTPMFHFQCASIEQSDIKADIQRILESAFTRVDPIHAVQNAIRRSQNYVFMESGKFIISPRQKIHILGLGKAAQPMAVGVKQTLQGMSFNGAVITKHNSKILEKTLLPEIQTFEGDHPIPTERSRNGVQLSLAVLGKMNPTDVVICLISGGGSSLAILPREGVSIAAYQEVTRLLLECGASIQEINVIRQKLDRFKGGGLVDLLFPASVITLILSDVVGDPLDIIASGPTVLPQKNTITVELILKKYGLTEKIPSSVRKCLLEEQYPKEPLKELRGTTKNRVIENILIGNNTIAAQAACTAAKELGYDTRIINTKLQGEASEIGWELGSFLKNKVKKEKQCNKKRCWIFGGETTVTIHGNGKGGRNQELALSAARSIAGIENVGVLSIATDGEDGPTDAAGAFVTGDTVRRGKQAGMEIESYLKNNDAYPYLEKVGGLIKTGPSGTNVNDLVFLFAY</sequence>
<dbReference type="InterPro" id="IPR007835">
    <property type="entry name" value="MOFRL"/>
</dbReference>
<dbReference type="AlphaFoldDB" id="A0A101FYS4"/>
<accession>A0A101FYS4</accession>
<feature type="domain" description="MOFRL" evidence="1">
    <location>
        <begin position="348"/>
        <end position="452"/>
    </location>
</feature>
<dbReference type="InterPro" id="IPR039760">
    <property type="entry name" value="MOFRL_protein"/>
</dbReference>
<dbReference type="PANTHER" id="PTHR12227:SF0">
    <property type="entry name" value="GLYCERATE KINASE"/>
    <property type="match status" value="1"/>
</dbReference>
<dbReference type="GO" id="GO:0008887">
    <property type="term" value="F:glycerate kinase activity"/>
    <property type="evidence" value="ECO:0007669"/>
    <property type="project" value="InterPro"/>
</dbReference>
<reference evidence="3 4" key="1">
    <citation type="journal article" date="2015" name="MBio">
        <title>Genome-Resolved Metagenomic Analysis Reveals Roles for Candidate Phyla and Other Microbial Community Members in Biogeochemical Transformations in Oil Reservoirs.</title>
        <authorList>
            <person name="Hu P."/>
            <person name="Tom L."/>
            <person name="Singh A."/>
            <person name="Thomas B.C."/>
            <person name="Baker B.J."/>
            <person name="Piceno Y.M."/>
            <person name="Andersen G.L."/>
            <person name="Banfield J.F."/>
        </authorList>
    </citation>
    <scope>NUCLEOTIDE SEQUENCE [LARGE SCALE GENOMIC DNA]</scope>
    <source>
        <strain evidence="3">46_16</strain>
    </source>
</reference>